<gene>
    <name evidence="2" type="ORF">ROHU_010049</name>
</gene>
<evidence type="ECO:0000256" key="1">
    <source>
        <dbReference type="SAM" id="Coils"/>
    </source>
</evidence>
<keyword evidence="3" id="KW-1185">Reference proteome</keyword>
<evidence type="ECO:0000313" key="2">
    <source>
        <dbReference type="EMBL" id="RXN12590.1"/>
    </source>
</evidence>
<dbReference type="AlphaFoldDB" id="A0A498LWM4"/>
<feature type="coiled-coil region" evidence="1">
    <location>
        <begin position="81"/>
        <end position="108"/>
    </location>
</feature>
<sequence length="195" mass="22036">MPQTADPIAQGEDVNTWLRGMTESLTPKTCELLIFLIIILILRRLLTHDSSQNNNHEELVKITSSLSYAFTAQLHLSDKHITHLQEELTRAQSRIDKLEVKVQDQLKAPNEREQETMEQVKKLQAALGAAQCDQQQANAAQKDLNGRPATTWYITVSEDDKHLFINHPERASLSRPTVDVNTEVPNNITSVTIPH</sequence>
<accession>A0A498LWM4</accession>
<evidence type="ECO:0000313" key="3">
    <source>
        <dbReference type="Proteomes" id="UP000290572"/>
    </source>
</evidence>
<dbReference type="Proteomes" id="UP000290572">
    <property type="component" value="Unassembled WGS sequence"/>
</dbReference>
<dbReference type="EMBL" id="QBIY01013040">
    <property type="protein sequence ID" value="RXN12590.1"/>
    <property type="molecule type" value="Genomic_DNA"/>
</dbReference>
<organism evidence="2 3">
    <name type="scientific">Labeo rohita</name>
    <name type="common">Indian major carp</name>
    <name type="synonym">Cyprinus rohita</name>
    <dbReference type="NCBI Taxonomy" id="84645"/>
    <lineage>
        <taxon>Eukaryota</taxon>
        <taxon>Metazoa</taxon>
        <taxon>Chordata</taxon>
        <taxon>Craniata</taxon>
        <taxon>Vertebrata</taxon>
        <taxon>Euteleostomi</taxon>
        <taxon>Actinopterygii</taxon>
        <taxon>Neopterygii</taxon>
        <taxon>Teleostei</taxon>
        <taxon>Ostariophysi</taxon>
        <taxon>Cypriniformes</taxon>
        <taxon>Cyprinidae</taxon>
        <taxon>Labeoninae</taxon>
        <taxon>Labeonini</taxon>
        <taxon>Labeo</taxon>
    </lineage>
</organism>
<comment type="caution">
    <text evidence="2">The sequence shown here is derived from an EMBL/GenBank/DDBJ whole genome shotgun (WGS) entry which is preliminary data.</text>
</comment>
<proteinExistence type="predicted"/>
<keyword evidence="1" id="KW-0175">Coiled coil</keyword>
<name>A0A498LWM4_LABRO</name>
<reference evidence="2 3" key="1">
    <citation type="submission" date="2018-03" db="EMBL/GenBank/DDBJ databases">
        <title>Draft genome sequence of Rohu Carp (Labeo rohita).</title>
        <authorList>
            <person name="Das P."/>
            <person name="Kushwaha B."/>
            <person name="Joshi C.G."/>
            <person name="Kumar D."/>
            <person name="Nagpure N.S."/>
            <person name="Sahoo L."/>
            <person name="Das S.P."/>
            <person name="Bit A."/>
            <person name="Patnaik S."/>
            <person name="Meher P.K."/>
            <person name="Jayasankar P."/>
            <person name="Koringa P.G."/>
            <person name="Patel N.V."/>
            <person name="Hinsu A.T."/>
            <person name="Kumar R."/>
            <person name="Pandey M."/>
            <person name="Agarwal S."/>
            <person name="Srivastava S."/>
            <person name="Singh M."/>
            <person name="Iquebal M.A."/>
            <person name="Jaiswal S."/>
            <person name="Angadi U.B."/>
            <person name="Kumar N."/>
            <person name="Raza M."/>
            <person name="Shah T.M."/>
            <person name="Rai A."/>
            <person name="Jena J.K."/>
        </authorList>
    </citation>
    <scope>NUCLEOTIDE SEQUENCE [LARGE SCALE GENOMIC DNA]</scope>
    <source>
        <strain evidence="2">DASCIFA01</strain>
        <tissue evidence="2">Testis</tissue>
    </source>
</reference>
<protein>
    <submittedName>
        <fullName evidence="2">Coiled-coil domain-containing protein 102B-like</fullName>
    </submittedName>
</protein>